<keyword evidence="15" id="KW-1185">Reference proteome</keyword>
<gene>
    <name evidence="14" type="primary">Oip5</name>
    <name evidence="14" type="ORF">COLPIC_R04252</name>
</gene>
<dbReference type="InterPro" id="IPR004910">
    <property type="entry name" value="Yippee/Mis18/Cereblon"/>
</dbReference>
<name>A0A7K4RP82_COLPI</name>
<accession>A0A7K4RP82</accession>
<keyword evidence="6" id="KW-0479">Metal-binding</keyword>
<evidence type="ECO:0000256" key="10">
    <source>
        <dbReference type="ARBA" id="ARBA00023306"/>
    </source>
</evidence>
<comment type="subcellular location">
    <subcellularLocation>
        <location evidence="3">Chromosome</location>
        <location evidence="3">Centromere</location>
    </subcellularLocation>
    <subcellularLocation>
        <location evidence="2">Nucleus</location>
    </subcellularLocation>
</comment>
<keyword evidence="9" id="KW-0539">Nucleus</keyword>
<dbReference type="Pfam" id="PF03226">
    <property type="entry name" value="Yippee-Mis18"/>
    <property type="match status" value="1"/>
</dbReference>
<keyword evidence="8" id="KW-0862">Zinc</keyword>
<comment type="similarity">
    <text evidence="12">Belongs to the yippee family.</text>
</comment>
<dbReference type="InterPro" id="IPR034752">
    <property type="entry name" value="Mis18"/>
</dbReference>
<evidence type="ECO:0000256" key="1">
    <source>
        <dbReference type="ARBA" id="ARBA00003694"/>
    </source>
</evidence>
<dbReference type="GO" id="GO:0046872">
    <property type="term" value="F:metal ion binding"/>
    <property type="evidence" value="ECO:0007669"/>
    <property type="project" value="UniProtKB-KW"/>
</dbReference>
<dbReference type="PANTHER" id="PTHR16431">
    <property type="entry name" value="NEUROGENIC PROTEIN MASTERMIND"/>
    <property type="match status" value="1"/>
</dbReference>
<dbReference type="GO" id="GO:0034080">
    <property type="term" value="P:CENP-A containing chromatin assembly"/>
    <property type="evidence" value="ECO:0007669"/>
    <property type="project" value="TreeGrafter"/>
</dbReference>
<dbReference type="PROSITE" id="PS51793">
    <property type="entry name" value="MIS18"/>
    <property type="match status" value="1"/>
</dbReference>
<sequence>PQYCAVFHCRGCWAVLGDSLHLCAQEEGGLGLLVCFKVTNNVAWKDVLLIGLEGPFLGCAYISLSCRSCGSVVGLILYSASSALAYLRGLFCFFKDSINCYFLKNQMIIEASKVNFPVVTFKQ</sequence>
<evidence type="ECO:0000256" key="5">
    <source>
        <dbReference type="ARBA" id="ARBA00022618"/>
    </source>
</evidence>
<comment type="function">
    <text evidence="1">Required for recruitment of CENPA to centromeres and normal chromosome segregation during mitosis.</text>
</comment>
<evidence type="ECO:0000256" key="6">
    <source>
        <dbReference type="ARBA" id="ARBA00022723"/>
    </source>
</evidence>
<proteinExistence type="inferred from homology"/>
<feature type="non-terminal residue" evidence="14">
    <location>
        <position position="1"/>
    </location>
</feature>
<dbReference type="Proteomes" id="UP000530263">
    <property type="component" value="Unassembled WGS sequence"/>
</dbReference>
<evidence type="ECO:0000256" key="3">
    <source>
        <dbReference type="ARBA" id="ARBA00004584"/>
    </source>
</evidence>
<dbReference type="PANTHER" id="PTHR16431:SF3">
    <property type="entry name" value="PROTEIN MIS18-BETA"/>
    <property type="match status" value="1"/>
</dbReference>
<keyword evidence="7" id="KW-0498">Mitosis</keyword>
<evidence type="ECO:0000256" key="12">
    <source>
        <dbReference type="RuleBase" id="RU110713"/>
    </source>
</evidence>
<evidence type="ECO:0000256" key="11">
    <source>
        <dbReference type="ARBA" id="ARBA00023328"/>
    </source>
</evidence>
<feature type="domain" description="Mis18" evidence="13">
    <location>
        <begin position="4"/>
        <end position="103"/>
    </location>
</feature>
<evidence type="ECO:0000256" key="8">
    <source>
        <dbReference type="ARBA" id="ARBA00022833"/>
    </source>
</evidence>
<dbReference type="GO" id="GO:0007059">
    <property type="term" value="P:chromosome segregation"/>
    <property type="evidence" value="ECO:0007669"/>
    <property type="project" value="TreeGrafter"/>
</dbReference>
<dbReference type="GO" id="GO:0051301">
    <property type="term" value="P:cell division"/>
    <property type="evidence" value="ECO:0007669"/>
    <property type="project" value="UniProtKB-KW"/>
</dbReference>
<keyword evidence="10" id="KW-0131">Cell cycle</keyword>
<evidence type="ECO:0000256" key="2">
    <source>
        <dbReference type="ARBA" id="ARBA00004123"/>
    </source>
</evidence>
<feature type="non-terminal residue" evidence="14">
    <location>
        <position position="123"/>
    </location>
</feature>
<dbReference type="GO" id="GO:0000775">
    <property type="term" value="C:chromosome, centromeric region"/>
    <property type="evidence" value="ECO:0007669"/>
    <property type="project" value="UniProtKB-SubCell"/>
</dbReference>
<evidence type="ECO:0000256" key="7">
    <source>
        <dbReference type="ARBA" id="ARBA00022776"/>
    </source>
</evidence>
<evidence type="ECO:0000313" key="15">
    <source>
        <dbReference type="Proteomes" id="UP000530263"/>
    </source>
</evidence>
<evidence type="ECO:0000256" key="4">
    <source>
        <dbReference type="ARBA" id="ARBA00022454"/>
    </source>
</evidence>
<evidence type="ECO:0000259" key="13">
    <source>
        <dbReference type="PROSITE" id="PS51793"/>
    </source>
</evidence>
<dbReference type="AlphaFoldDB" id="A0A7K4RP82"/>
<keyword evidence="11" id="KW-0137">Centromere</keyword>
<organism evidence="14 15">
    <name type="scientific">Columbina picui</name>
    <name type="common">Picui ground-dove</name>
    <dbReference type="NCBI Taxonomy" id="115618"/>
    <lineage>
        <taxon>Eukaryota</taxon>
        <taxon>Metazoa</taxon>
        <taxon>Chordata</taxon>
        <taxon>Craniata</taxon>
        <taxon>Vertebrata</taxon>
        <taxon>Euteleostomi</taxon>
        <taxon>Archelosauria</taxon>
        <taxon>Archosauria</taxon>
        <taxon>Dinosauria</taxon>
        <taxon>Saurischia</taxon>
        <taxon>Theropoda</taxon>
        <taxon>Coelurosauria</taxon>
        <taxon>Aves</taxon>
        <taxon>Neognathae</taxon>
        <taxon>Neoaves</taxon>
        <taxon>Columbimorphae</taxon>
        <taxon>Columbiformes</taxon>
        <taxon>Columbidae</taxon>
        <taxon>Columbina</taxon>
    </lineage>
</organism>
<evidence type="ECO:0000313" key="14">
    <source>
        <dbReference type="EMBL" id="NWQ75213.1"/>
    </source>
</evidence>
<dbReference type="GO" id="GO:0005634">
    <property type="term" value="C:nucleus"/>
    <property type="evidence" value="ECO:0007669"/>
    <property type="project" value="UniProtKB-SubCell"/>
</dbReference>
<protein>
    <recommendedName>
        <fullName evidence="12">Protein yippee-like</fullName>
    </recommendedName>
</protein>
<keyword evidence="5" id="KW-0132">Cell division</keyword>
<dbReference type="OrthoDB" id="9926299at2759"/>
<reference evidence="14 15" key="1">
    <citation type="submission" date="2019-09" db="EMBL/GenBank/DDBJ databases">
        <title>Bird 10,000 Genomes (B10K) Project - Family phase.</title>
        <authorList>
            <person name="Zhang G."/>
        </authorList>
    </citation>
    <scope>NUCLEOTIDE SEQUENCE [LARGE SCALE GENOMIC DNA]</scope>
    <source>
        <strain evidence="14">B10K-DU-021-26</strain>
        <tissue evidence="14">Mixed tissue sample</tissue>
    </source>
</reference>
<evidence type="ECO:0000256" key="9">
    <source>
        <dbReference type="ARBA" id="ARBA00023242"/>
    </source>
</evidence>
<dbReference type="EMBL" id="VYZG01000157">
    <property type="protein sequence ID" value="NWQ75213.1"/>
    <property type="molecule type" value="Genomic_DNA"/>
</dbReference>
<dbReference type="GO" id="GO:0000785">
    <property type="term" value="C:chromatin"/>
    <property type="evidence" value="ECO:0007669"/>
    <property type="project" value="TreeGrafter"/>
</dbReference>
<keyword evidence="4" id="KW-0158">Chromosome</keyword>
<comment type="caution">
    <text evidence="14">The sequence shown here is derived from an EMBL/GenBank/DDBJ whole genome shotgun (WGS) entry which is preliminary data.</text>
</comment>